<evidence type="ECO:0000313" key="6">
    <source>
        <dbReference type="Proteomes" id="UP000018208"/>
    </source>
</evidence>
<dbReference type="EMBL" id="KI546119">
    <property type="protein sequence ID" value="EST44316.1"/>
    <property type="molecule type" value="Genomic_DNA"/>
</dbReference>
<reference evidence="5" key="2">
    <citation type="submission" date="2020-12" db="EMBL/GenBank/DDBJ databases">
        <title>New Spironucleus salmonicida genome in near-complete chromosomes.</title>
        <authorList>
            <person name="Xu F."/>
            <person name="Kurt Z."/>
            <person name="Jimenez-Gonzalez A."/>
            <person name="Astvaldsson A."/>
            <person name="Andersson J.O."/>
            <person name="Svard S.G."/>
        </authorList>
    </citation>
    <scope>NUCLEOTIDE SEQUENCE</scope>
    <source>
        <strain evidence="5">ATCC 50377</strain>
    </source>
</reference>
<dbReference type="OrthoDB" id="428974at2759"/>
<accession>V6LKQ6</accession>
<dbReference type="PANTHER" id="PTHR11710">
    <property type="entry name" value="40S RIBOSOMAL PROTEIN S19"/>
    <property type="match status" value="1"/>
</dbReference>
<organism evidence="4">
    <name type="scientific">Spironucleus salmonicida</name>
    <dbReference type="NCBI Taxonomy" id="348837"/>
    <lineage>
        <taxon>Eukaryota</taxon>
        <taxon>Metamonada</taxon>
        <taxon>Diplomonadida</taxon>
        <taxon>Hexamitidae</taxon>
        <taxon>Hexamitinae</taxon>
        <taxon>Spironucleus</taxon>
    </lineage>
</organism>
<dbReference type="GO" id="GO:0000028">
    <property type="term" value="P:ribosomal small subunit assembly"/>
    <property type="evidence" value="ECO:0007669"/>
    <property type="project" value="TreeGrafter"/>
</dbReference>
<proteinExistence type="inferred from homology"/>
<dbReference type="InterPro" id="IPR036388">
    <property type="entry name" value="WH-like_DNA-bd_sf"/>
</dbReference>
<dbReference type="PANTHER" id="PTHR11710:SF0">
    <property type="entry name" value="40S RIBOSOMAL PROTEIN S19"/>
    <property type="match status" value="1"/>
</dbReference>
<dbReference type="VEuPathDB" id="GiardiaDB:SS50377_27254"/>
<evidence type="ECO:0000256" key="3">
    <source>
        <dbReference type="ARBA" id="ARBA00023274"/>
    </source>
</evidence>
<comment type="similarity">
    <text evidence="1">Belongs to the eukaryotic ribosomal protein eS19 family.</text>
</comment>
<keyword evidence="6" id="KW-1185">Reference proteome</keyword>
<evidence type="ECO:0000313" key="5">
    <source>
        <dbReference type="EMBL" id="KAH0570961.1"/>
    </source>
</evidence>
<dbReference type="InterPro" id="IPR036390">
    <property type="entry name" value="WH_DNA-bd_sf"/>
</dbReference>
<dbReference type="SMART" id="SM01413">
    <property type="entry name" value="Ribosomal_S19e"/>
    <property type="match status" value="1"/>
</dbReference>
<dbReference type="EMBL" id="AUWU02000007">
    <property type="protein sequence ID" value="KAH0570961.1"/>
    <property type="molecule type" value="Genomic_DNA"/>
</dbReference>
<evidence type="ECO:0000256" key="2">
    <source>
        <dbReference type="ARBA" id="ARBA00022980"/>
    </source>
</evidence>
<dbReference type="Pfam" id="PF01090">
    <property type="entry name" value="Ribosomal_S19e"/>
    <property type="match status" value="1"/>
</dbReference>
<dbReference type="AlphaFoldDB" id="V6LKQ6"/>
<dbReference type="FunFam" id="1.10.10.10:FF:000118">
    <property type="entry name" value="40S ribosomal protein S19"/>
    <property type="match status" value="1"/>
</dbReference>
<dbReference type="GO" id="GO:0003723">
    <property type="term" value="F:RNA binding"/>
    <property type="evidence" value="ECO:0007669"/>
    <property type="project" value="TreeGrafter"/>
</dbReference>
<dbReference type="GO" id="GO:0022627">
    <property type="term" value="C:cytosolic small ribosomal subunit"/>
    <property type="evidence" value="ECO:0007669"/>
    <property type="project" value="TreeGrafter"/>
</dbReference>
<evidence type="ECO:0000256" key="1">
    <source>
        <dbReference type="ARBA" id="ARBA00010014"/>
    </source>
</evidence>
<sequence>MSVYDVDYRVFISSLAQKLKSDNKLQQPAWTHFVKTSVSRQIAPEEQNWYYVRAAAILRRIYCQGPLGITDLKVAFGNEKQSCVIPSHFTKASGKIIRIICQDLAKMNIIKTTKEGRTLTDNGKKTLDQFAAQLK</sequence>
<dbReference type="InterPro" id="IPR001266">
    <property type="entry name" value="Ribosomal_eS19"/>
</dbReference>
<evidence type="ECO:0000313" key="4">
    <source>
        <dbReference type="EMBL" id="EST44316.1"/>
    </source>
</evidence>
<name>V6LKQ6_9EUKA</name>
<dbReference type="SUPFAM" id="SSF46785">
    <property type="entry name" value="Winged helix' DNA-binding domain"/>
    <property type="match status" value="1"/>
</dbReference>
<dbReference type="GO" id="GO:0006412">
    <property type="term" value="P:translation"/>
    <property type="evidence" value="ECO:0007669"/>
    <property type="project" value="InterPro"/>
</dbReference>
<keyword evidence="3" id="KW-0687">Ribonucleoprotein</keyword>
<dbReference type="Proteomes" id="UP000018208">
    <property type="component" value="Unassembled WGS sequence"/>
</dbReference>
<dbReference type="GO" id="GO:0003735">
    <property type="term" value="F:structural constituent of ribosome"/>
    <property type="evidence" value="ECO:0007669"/>
    <property type="project" value="InterPro"/>
</dbReference>
<reference evidence="4 5" key="1">
    <citation type="journal article" date="2014" name="PLoS Genet.">
        <title>The Genome of Spironucleus salmonicida Highlights a Fish Pathogen Adapted to Fluctuating Environments.</title>
        <authorList>
            <person name="Xu F."/>
            <person name="Jerlstrom-Hultqvist J."/>
            <person name="Einarsson E."/>
            <person name="Astvaldsson A."/>
            <person name="Svard S.G."/>
            <person name="Andersson J.O."/>
        </authorList>
    </citation>
    <scope>NUCLEOTIDE SEQUENCE</scope>
    <source>
        <strain evidence="5">ATCC 50377</strain>
    </source>
</reference>
<dbReference type="Gene3D" id="1.10.10.10">
    <property type="entry name" value="Winged helix-like DNA-binding domain superfamily/Winged helix DNA-binding domain"/>
    <property type="match status" value="1"/>
</dbReference>
<gene>
    <name evidence="4" type="ORF">SS50377_15853</name>
    <name evidence="5" type="ORF">SS50377_27254</name>
</gene>
<protein>
    <submittedName>
        <fullName evidence="4 5">Ribosomal protein S19</fullName>
    </submittedName>
</protein>
<keyword evidence="2 4" id="KW-0689">Ribosomal protein</keyword>